<evidence type="ECO:0000313" key="1">
    <source>
        <dbReference type="EnsemblPlants" id="AET7Gv20450600.6"/>
    </source>
</evidence>
<dbReference type="EnsemblPlants" id="AET7Gv20450600.6">
    <property type="protein sequence ID" value="AET7Gv20450600.6"/>
    <property type="gene ID" value="AET7Gv20450600"/>
</dbReference>
<organism evidence="1 2">
    <name type="scientific">Aegilops tauschii subsp. strangulata</name>
    <name type="common">Goatgrass</name>
    <dbReference type="NCBI Taxonomy" id="200361"/>
    <lineage>
        <taxon>Eukaryota</taxon>
        <taxon>Viridiplantae</taxon>
        <taxon>Streptophyta</taxon>
        <taxon>Embryophyta</taxon>
        <taxon>Tracheophyta</taxon>
        <taxon>Spermatophyta</taxon>
        <taxon>Magnoliopsida</taxon>
        <taxon>Liliopsida</taxon>
        <taxon>Poales</taxon>
        <taxon>Poaceae</taxon>
        <taxon>BOP clade</taxon>
        <taxon>Pooideae</taxon>
        <taxon>Triticodae</taxon>
        <taxon>Triticeae</taxon>
        <taxon>Triticinae</taxon>
        <taxon>Aegilops</taxon>
    </lineage>
</organism>
<reference evidence="1" key="5">
    <citation type="journal article" date="2021" name="G3 (Bethesda)">
        <title>Aegilops tauschii genome assembly Aet v5.0 features greater sequence contiguity and improved annotation.</title>
        <authorList>
            <person name="Wang L."/>
            <person name="Zhu T."/>
            <person name="Rodriguez J.C."/>
            <person name="Deal K.R."/>
            <person name="Dubcovsky J."/>
            <person name="McGuire P.E."/>
            <person name="Lux T."/>
            <person name="Spannagl M."/>
            <person name="Mayer K.F.X."/>
            <person name="Baldrich P."/>
            <person name="Meyers B.C."/>
            <person name="Huo N."/>
            <person name="Gu Y.Q."/>
            <person name="Zhou H."/>
            <person name="Devos K.M."/>
            <person name="Bennetzen J.L."/>
            <person name="Unver T."/>
            <person name="Budak H."/>
            <person name="Gulick P.J."/>
            <person name="Galiba G."/>
            <person name="Kalapos B."/>
            <person name="Nelson D.R."/>
            <person name="Li P."/>
            <person name="You F.M."/>
            <person name="Luo M.C."/>
            <person name="Dvorak J."/>
        </authorList>
    </citation>
    <scope>NUCLEOTIDE SEQUENCE [LARGE SCALE GENOMIC DNA]</scope>
    <source>
        <strain evidence="1">cv. AL8/78</strain>
    </source>
</reference>
<dbReference type="Gramene" id="AET7Gv20450600.6">
    <property type="protein sequence ID" value="AET7Gv20450600.6"/>
    <property type="gene ID" value="AET7Gv20450600"/>
</dbReference>
<accession>A0A453R3T4</accession>
<reference evidence="2" key="2">
    <citation type="journal article" date="2017" name="Nat. Plants">
        <title>The Aegilops tauschii genome reveals multiple impacts of transposons.</title>
        <authorList>
            <person name="Zhao G."/>
            <person name="Zou C."/>
            <person name="Li K."/>
            <person name="Wang K."/>
            <person name="Li T."/>
            <person name="Gao L."/>
            <person name="Zhang X."/>
            <person name="Wang H."/>
            <person name="Yang Z."/>
            <person name="Liu X."/>
            <person name="Jiang W."/>
            <person name="Mao L."/>
            <person name="Kong X."/>
            <person name="Jiao Y."/>
            <person name="Jia J."/>
        </authorList>
    </citation>
    <scope>NUCLEOTIDE SEQUENCE [LARGE SCALE GENOMIC DNA]</scope>
    <source>
        <strain evidence="2">cv. AL8/78</strain>
    </source>
</reference>
<evidence type="ECO:0000313" key="2">
    <source>
        <dbReference type="Proteomes" id="UP000015105"/>
    </source>
</evidence>
<reference evidence="2" key="1">
    <citation type="journal article" date="2014" name="Science">
        <title>Ancient hybridizations among the ancestral genomes of bread wheat.</title>
        <authorList>
            <consortium name="International Wheat Genome Sequencing Consortium,"/>
            <person name="Marcussen T."/>
            <person name="Sandve S.R."/>
            <person name="Heier L."/>
            <person name="Spannagl M."/>
            <person name="Pfeifer M."/>
            <person name="Jakobsen K.S."/>
            <person name="Wulff B.B."/>
            <person name="Steuernagel B."/>
            <person name="Mayer K.F."/>
            <person name="Olsen O.A."/>
        </authorList>
    </citation>
    <scope>NUCLEOTIDE SEQUENCE [LARGE SCALE GENOMIC DNA]</scope>
    <source>
        <strain evidence="2">cv. AL8/78</strain>
    </source>
</reference>
<proteinExistence type="predicted"/>
<dbReference type="Proteomes" id="UP000015105">
    <property type="component" value="Chromosome 7D"/>
</dbReference>
<protein>
    <submittedName>
        <fullName evidence="1">Uncharacterized protein</fullName>
    </submittedName>
</protein>
<sequence>WITSGCCRGGRAGCSTLSPHGSLTIIASIKSFFCVLLPTEIYGSVDCRFK</sequence>
<reference evidence="1" key="4">
    <citation type="submission" date="2019-03" db="UniProtKB">
        <authorList>
            <consortium name="EnsemblPlants"/>
        </authorList>
    </citation>
    <scope>IDENTIFICATION</scope>
</reference>
<reference evidence="1" key="3">
    <citation type="journal article" date="2017" name="Nature">
        <title>Genome sequence of the progenitor of the wheat D genome Aegilops tauschii.</title>
        <authorList>
            <person name="Luo M.C."/>
            <person name="Gu Y.Q."/>
            <person name="Puiu D."/>
            <person name="Wang H."/>
            <person name="Twardziok S.O."/>
            <person name="Deal K.R."/>
            <person name="Huo N."/>
            <person name="Zhu T."/>
            <person name="Wang L."/>
            <person name="Wang Y."/>
            <person name="McGuire P.E."/>
            <person name="Liu S."/>
            <person name="Long H."/>
            <person name="Ramasamy R.K."/>
            <person name="Rodriguez J.C."/>
            <person name="Van S.L."/>
            <person name="Yuan L."/>
            <person name="Wang Z."/>
            <person name="Xia Z."/>
            <person name="Xiao L."/>
            <person name="Anderson O.D."/>
            <person name="Ouyang S."/>
            <person name="Liang Y."/>
            <person name="Zimin A.V."/>
            <person name="Pertea G."/>
            <person name="Qi P."/>
            <person name="Bennetzen J.L."/>
            <person name="Dai X."/>
            <person name="Dawson M.W."/>
            <person name="Muller H.G."/>
            <person name="Kugler K."/>
            <person name="Rivarola-Duarte L."/>
            <person name="Spannagl M."/>
            <person name="Mayer K.F.X."/>
            <person name="Lu F.H."/>
            <person name="Bevan M.W."/>
            <person name="Leroy P."/>
            <person name="Li P."/>
            <person name="You F.M."/>
            <person name="Sun Q."/>
            <person name="Liu Z."/>
            <person name="Lyons E."/>
            <person name="Wicker T."/>
            <person name="Salzberg S.L."/>
            <person name="Devos K.M."/>
            <person name="Dvorak J."/>
        </authorList>
    </citation>
    <scope>NUCLEOTIDE SEQUENCE [LARGE SCALE GENOMIC DNA]</scope>
    <source>
        <strain evidence="1">cv. AL8/78</strain>
    </source>
</reference>
<keyword evidence="2" id="KW-1185">Reference proteome</keyword>
<name>A0A453R3T4_AEGTS</name>
<dbReference type="AlphaFoldDB" id="A0A453R3T4"/>